<evidence type="ECO:0000313" key="2">
    <source>
        <dbReference type="Proteomes" id="UP001239111"/>
    </source>
</evidence>
<comment type="caution">
    <text evidence="1">The sequence shown here is derived from an EMBL/GenBank/DDBJ whole genome shotgun (WGS) entry which is preliminary data.</text>
</comment>
<dbReference type="EMBL" id="CM056742">
    <property type="protein sequence ID" value="KAJ8675958.1"/>
    <property type="molecule type" value="Genomic_DNA"/>
</dbReference>
<evidence type="ECO:0000313" key="1">
    <source>
        <dbReference type="EMBL" id="KAJ8675958.1"/>
    </source>
</evidence>
<accession>A0ACC2NYK5</accession>
<name>A0ACC2NYK5_9HYME</name>
<reference evidence="1" key="1">
    <citation type="submission" date="2023-04" db="EMBL/GenBank/DDBJ databases">
        <title>A chromosome-level genome assembly of the parasitoid wasp Eretmocerus hayati.</title>
        <authorList>
            <person name="Zhong Y."/>
            <person name="Liu S."/>
            <person name="Liu Y."/>
        </authorList>
    </citation>
    <scope>NUCLEOTIDE SEQUENCE</scope>
    <source>
        <strain evidence="1">ZJU_SS_LIU_2023</strain>
    </source>
</reference>
<sequence>MVAADPRRNFIVATANSFFGISNQNDLSDEEILLIEKFSDNARCRTIYAVSQTSTGYSAPRVRLTDQLPAGVNTLVFFKIKESRLTEENVREVVQVSSLSTKSDLVAGQLAEALRELWGPALREFAGLEPALLGRLRAELLGPRACRCLTDEEAYMQDKATEARDPEPYKVAAHALKEMRREIESAAQSREGLLMVEETLDSISGHLDDLWKLKGPVYDEKRMQSLLEIIGSEIAQTVKTLISKMPADSRSKDEAISHGATICEKWIEMSARLTGLFWPHHDSHTWKGKPYKPEKCSNFEIRLKEIAEIRAQNRQLTRLLSPSERTNLGTDTLFQDLDAIEDLLGEEHDAESTRLKDKVSNGLGPAEERVAAKLRAQLTGARTPLGLESEFRRYSELMSRRAIKSLLMPERQALLAAYSDLIDACQSEPDTNELLDTPEILQKVQAARVSESRLESLQKLGKQLLYDLPGYEDISLRLKTALDEAKDQRQELIEIWVNTTRESVLSNDLSLSRDATVVELTSAGLMRVNFDPRLTALIREARGLSALGVELPREVKDLVERASSLTGRARALQQVANFHNTIDDRVIPAQRPIVHAAALELAAAVREQANVAWSNPRAIDAFTNRLREMVKRFARQNAELATKHGILRDMVCNLLKSDAINLAVNQNAWKDTLRNMREVVSSVDAVYKNTNTWKLHWDRQLLKALGIAYRAALPTLLKKLPEIRVDLTYRDESLQWRPSLEDIRTKLYSGIRRFLVIPVNFRGVGDQTDSHFDTLVPQSAHLFGAVYKEAEILLEALESLRVKWLPLVAPAKIDIGRALKGKQPQDWEKAFKDAKLWAQEVGKLRANEIKISCITVDTGTIRNDLESLSRRYWERLALDLRAEASSRLVSIVDFLSSSSRKLSQRARTIEEIGDANEAYTHIQTQSSEIVRELEDVSGLGRVLAAWTRERLEGLSNAHTAWDTLKERLDNYNNVMSHQMEEVKLNLRHQVLALQDEQERWKTRWSTKPELVTKDWIETMRETWTNLSEQRDTLTNDCKRLGLSVQEMFEDDEIAIQRMEAELESEELNCRYQGEFIEELKRYEEEEWSVARRRLPKLYDWLDSWQDRIRLQSKNQQHLVSEDSKTLEETAKLEAHSFIGKRIIELRDAIESVQLLRGDELAEEHWNELREILQLVKVRRMSDLTLGHLIENAHLIKNNTDKIKDVTKRAAAESGIRQALTELEVWETYTSLPIQEVRDSKNQNISIVGDYSSLLARASELRLILDGAKGATGYERFSSRAARCEAALFEVAERIRVLSIIQRKWIYLEPVYSSGAAPNDSGRWARADKEFRYFMTEIAKDPKIPSLKRLSPQSLGNLKELMDRCQKSLDDFLEEKRKAYPRLYFLSDEDLLELVSGKGIDAHMSKLYQGVGAIERNDDSTYITSVISPEGEKLRLLENVDLSKIFPQWLVDLEDSIETTLKQNLSSCLSEQSPNVMMYPTQILLLCERIRFTEKCERTIEEDKMGLRNLSKFLDDQRKYYRSLEDPKDQLRSLKAKNLLLETVHHLHIVQSLLDVIMDREKLRWNWSRQLRTYQGNKGPIVRCAKAEFTYRFEYQGSAVGLVSTELTEKCYLALTQAMKLGLGGSPTGPAGTGKTESVKALGSLLGRRVLVFNCDEGMDSGSMRRILSGLAQAGAWGCFDEFNRLEEGTMSAVAMLIRPLQEAIRDGATKVNLGGVEIPVDSHCCLFITMNPAGDDYGGRRKLPDSLARLFRPIGMAHPNKTSIVRSLLECTGFTNAPMLANKLVETFDTAEKLLSKQPHYDWGLRALRSVLDAIPATSKLHGEDNEEPRSVLLQHIIFTSI</sequence>
<proteinExistence type="predicted"/>
<keyword evidence="2" id="KW-1185">Reference proteome</keyword>
<gene>
    <name evidence="1" type="ORF">QAD02_011744</name>
</gene>
<dbReference type="Proteomes" id="UP001239111">
    <property type="component" value="Chromosome 2"/>
</dbReference>
<organism evidence="1 2">
    <name type="scientific">Eretmocerus hayati</name>
    <dbReference type="NCBI Taxonomy" id="131215"/>
    <lineage>
        <taxon>Eukaryota</taxon>
        <taxon>Metazoa</taxon>
        <taxon>Ecdysozoa</taxon>
        <taxon>Arthropoda</taxon>
        <taxon>Hexapoda</taxon>
        <taxon>Insecta</taxon>
        <taxon>Pterygota</taxon>
        <taxon>Neoptera</taxon>
        <taxon>Endopterygota</taxon>
        <taxon>Hymenoptera</taxon>
        <taxon>Apocrita</taxon>
        <taxon>Proctotrupomorpha</taxon>
        <taxon>Chalcidoidea</taxon>
        <taxon>Aphelinidae</taxon>
        <taxon>Aphelininae</taxon>
        <taxon>Eretmocerus</taxon>
    </lineage>
</organism>
<protein>
    <submittedName>
        <fullName evidence="1">Uncharacterized protein</fullName>
    </submittedName>
</protein>